<feature type="compositionally biased region" description="Basic and acidic residues" evidence="1">
    <location>
        <begin position="266"/>
        <end position="277"/>
    </location>
</feature>
<feature type="compositionally biased region" description="Polar residues" evidence="1">
    <location>
        <begin position="113"/>
        <end position="123"/>
    </location>
</feature>
<dbReference type="EMBL" id="KZ084118">
    <property type="protein sequence ID" value="OSD00550.1"/>
    <property type="molecule type" value="Genomic_DNA"/>
</dbReference>
<dbReference type="Proteomes" id="UP000193067">
    <property type="component" value="Unassembled WGS sequence"/>
</dbReference>
<feature type="compositionally biased region" description="Polar residues" evidence="1">
    <location>
        <begin position="1"/>
        <end position="13"/>
    </location>
</feature>
<organism evidence="2 3">
    <name type="scientific">Trametes coccinea (strain BRFM310)</name>
    <name type="common">Pycnoporus coccineus</name>
    <dbReference type="NCBI Taxonomy" id="1353009"/>
    <lineage>
        <taxon>Eukaryota</taxon>
        <taxon>Fungi</taxon>
        <taxon>Dikarya</taxon>
        <taxon>Basidiomycota</taxon>
        <taxon>Agaricomycotina</taxon>
        <taxon>Agaricomycetes</taxon>
        <taxon>Polyporales</taxon>
        <taxon>Polyporaceae</taxon>
        <taxon>Trametes</taxon>
    </lineage>
</organism>
<proteinExistence type="predicted"/>
<evidence type="ECO:0000256" key="1">
    <source>
        <dbReference type="SAM" id="MobiDB-lite"/>
    </source>
</evidence>
<accession>A0A1Y2IH92</accession>
<feature type="region of interest" description="Disordered" evidence="1">
    <location>
        <begin position="176"/>
        <end position="303"/>
    </location>
</feature>
<feature type="compositionally biased region" description="Pro residues" evidence="1">
    <location>
        <begin position="215"/>
        <end position="225"/>
    </location>
</feature>
<reference evidence="2 3" key="1">
    <citation type="journal article" date="2015" name="Biotechnol. Biofuels">
        <title>Enhanced degradation of softwood versus hardwood by the white-rot fungus Pycnoporus coccineus.</title>
        <authorList>
            <person name="Couturier M."/>
            <person name="Navarro D."/>
            <person name="Chevret D."/>
            <person name="Henrissat B."/>
            <person name="Piumi F."/>
            <person name="Ruiz-Duenas F.J."/>
            <person name="Martinez A.T."/>
            <person name="Grigoriev I.V."/>
            <person name="Riley R."/>
            <person name="Lipzen A."/>
            <person name="Berrin J.G."/>
            <person name="Master E.R."/>
            <person name="Rosso M.N."/>
        </authorList>
    </citation>
    <scope>NUCLEOTIDE SEQUENCE [LARGE SCALE GENOMIC DNA]</scope>
    <source>
        <strain evidence="2 3">BRFM310</strain>
    </source>
</reference>
<feature type="compositionally biased region" description="Basic residues" evidence="1">
    <location>
        <begin position="289"/>
        <end position="303"/>
    </location>
</feature>
<protein>
    <submittedName>
        <fullName evidence="2">Uncharacterized protein</fullName>
    </submittedName>
</protein>
<name>A0A1Y2IH92_TRAC3</name>
<dbReference type="AlphaFoldDB" id="A0A1Y2IH92"/>
<dbReference type="OrthoDB" id="2757158at2759"/>
<evidence type="ECO:0000313" key="2">
    <source>
        <dbReference type="EMBL" id="OSD00550.1"/>
    </source>
</evidence>
<feature type="compositionally biased region" description="Low complexity" evidence="1">
    <location>
        <begin position="19"/>
        <end position="30"/>
    </location>
</feature>
<sequence length="449" mass="48185">MHQTDQHAQSSPGTHHAQHAASSASESTMTALSLGRLGSRPDDIVMHVDWERRTTIVTLSYHHGRNRAPQHIVFPALALPNQNDTAAEASNNTVPPTYNVNTVNNDAAAQTTLGLSQTPNRNASPCARGCQERGAPASSPPTSRRDRIPVPQLDLPVPDRRLGDIGLNDLDIAAATTTATAPTSTPRPIPPLPRRNRQTGPTATATATSSAAAAPPRPPTIPRPPSSTAAPPSNSPIQSPDAPATPSTSSRPVTPTPNGSSFSQVKAEKSSFKKDKNPSAGDDTSRPGLSRKRSKTLRPYRHSHKIRSTKLYTTWYGPTESTCALPAPPDILSPCHAFLYVHRHTRGTQMWMFHGARRTAMLSPTASWASCQGEDQPSDVGAGPDGGAGAAREKGKGRWKSVYPGFSHPDLAGYVLHLLDDGQPRWVKEASAKTYAGGQRRRQRMARYM</sequence>
<keyword evidence="3" id="KW-1185">Reference proteome</keyword>
<feature type="compositionally biased region" description="Low complexity" evidence="1">
    <location>
        <begin position="226"/>
        <end position="257"/>
    </location>
</feature>
<evidence type="ECO:0000313" key="3">
    <source>
        <dbReference type="Proteomes" id="UP000193067"/>
    </source>
</evidence>
<feature type="region of interest" description="Disordered" evidence="1">
    <location>
        <begin position="1"/>
        <end position="30"/>
    </location>
</feature>
<gene>
    <name evidence="2" type="ORF">PYCCODRAFT_1479204</name>
</gene>
<feature type="region of interest" description="Disordered" evidence="1">
    <location>
        <begin position="113"/>
        <end position="161"/>
    </location>
</feature>
<feature type="region of interest" description="Disordered" evidence="1">
    <location>
        <begin position="371"/>
        <end position="395"/>
    </location>
</feature>
<feature type="compositionally biased region" description="Low complexity" evidence="1">
    <location>
        <begin position="201"/>
        <end position="214"/>
    </location>
</feature>